<sequence length="249" mass="27273">MVGFIARSHCRYQWDERPCGSRAGNGHPRRRYEQLRGRTASAISESLIAELASDGHQLPRDDSWTGRSGASPRSTASNAKLVGDKVPVDEEGSIGSQYCRAVFQIKPCWKSKKIARKIIRTPCEARAFKAGQGPRMSFRPGALKGWRASLISLVPPYANGPGGGTGWTRSRLPIASSTSSLDKPAKEACAGKAEAVAAYEKQTQFVRHPSGLERQTQIQNGMDQRRITFKISSKSFEFSTHLQGRASLP</sequence>
<protein>
    <submittedName>
        <fullName evidence="2">Uncharacterized protein</fullName>
    </submittedName>
</protein>
<dbReference type="Proteomes" id="UP000629468">
    <property type="component" value="Unassembled WGS sequence"/>
</dbReference>
<feature type="region of interest" description="Disordered" evidence="1">
    <location>
        <begin position="58"/>
        <end position="82"/>
    </location>
</feature>
<feature type="compositionally biased region" description="Polar residues" evidence="1">
    <location>
        <begin position="65"/>
        <end position="78"/>
    </location>
</feature>
<comment type="caution">
    <text evidence="2">The sequence shown here is derived from an EMBL/GenBank/DDBJ whole genome shotgun (WGS) entry which is preliminary data.</text>
</comment>
<evidence type="ECO:0000313" key="2">
    <source>
        <dbReference type="EMBL" id="KAF7763438.1"/>
    </source>
</evidence>
<dbReference type="EMBL" id="JABXXO010000011">
    <property type="protein sequence ID" value="KAF7763438.1"/>
    <property type="molecule type" value="Genomic_DNA"/>
</dbReference>
<reference evidence="2 3" key="1">
    <citation type="journal article" name="Sci. Rep.">
        <title>Telomere-to-telomere assembled and centromere annotated genomes of the two main subspecies of the button mushroom Agaricus bisporus reveal especially polymorphic chromosome ends.</title>
        <authorList>
            <person name="Sonnenberg A.S.M."/>
            <person name="Sedaghat-Telgerd N."/>
            <person name="Lavrijssen B."/>
            <person name="Ohm R.A."/>
            <person name="Hendrickx P.M."/>
            <person name="Scholtmeijer K."/>
            <person name="Baars J.J.P."/>
            <person name="van Peer A."/>
        </authorList>
    </citation>
    <scope>NUCLEOTIDE SEQUENCE [LARGE SCALE GENOMIC DNA]</scope>
    <source>
        <strain evidence="2 3">H119_p4</strain>
    </source>
</reference>
<organism evidence="2 3">
    <name type="scientific">Agaricus bisporus var. burnettii</name>
    <dbReference type="NCBI Taxonomy" id="192524"/>
    <lineage>
        <taxon>Eukaryota</taxon>
        <taxon>Fungi</taxon>
        <taxon>Dikarya</taxon>
        <taxon>Basidiomycota</taxon>
        <taxon>Agaricomycotina</taxon>
        <taxon>Agaricomycetes</taxon>
        <taxon>Agaricomycetidae</taxon>
        <taxon>Agaricales</taxon>
        <taxon>Agaricineae</taxon>
        <taxon>Agaricaceae</taxon>
        <taxon>Agaricus</taxon>
    </lineage>
</organism>
<dbReference type="AlphaFoldDB" id="A0A8H7EY06"/>
<evidence type="ECO:0000313" key="3">
    <source>
        <dbReference type="Proteomes" id="UP000629468"/>
    </source>
</evidence>
<accession>A0A8H7EY06</accession>
<evidence type="ECO:0000256" key="1">
    <source>
        <dbReference type="SAM" id="MobiDB-lite"/>
    </source>
</evidence>
<proteinExistence type="predicted"/>
<gene>
    <name evidence="2" type="ORF">Agabi119p4_7975</name>
</gene>
<name>A0A8H7EY06_AGABI</name>